<dbReference type="Pfam" id="PF04064">
    <property type="entry name" value="DUF384"/>
    <property type="match status" value="1"/>
</dbReference>
<accession>A0ABM5GD26</accession>
<evidence type="ECO:0000313" key="6">
    <source>
        <dbReference type="Proteomes" id="UP001652642"/>
    </source>
</evidence>
<evidence type="ECO:0000313" key="7">
    <source>
        <dbReference type="RefSeq" id="XP_072855559.1"/>
    </source>
</evidence>
<sequence>MLTYKALNGLGPQYLAERLLPPRSIRITQSSQEVRLRSLTQREAQKERNWAFSAVAQHLWNNFPPEIQVAPQQHNNGMEDQQAEELLAFLHPEARLDLKVQATQYLMGLTGTSEGRQWLAGQEALLDALLALARDPSPAVAKDAYRALINLATEPVAHGAFKKGLPSLLSLLLDPASPWADQVCTLLSNLSREEASCRHLLEALEQTAGGLGPLVDAFCTESFNPRACLHYLGPLLSNLSQLPEAREALLDRSRCVLPRLLPYTQYAGSVVRRGGVVGMLRNCCFDHRHHEWLLSEAVDLLPFLLLPLAGPEEFPEEEMERLPLDLQYLPLEKQREPDPDIRKMLLEAILLLTATKPGRQRVREKGTYVILRELHRWESDPRALAACEKVIQVLIGDEPQAGMENLLEVEIPAEVEEKLQHLDREDQQQQQEEEEEESPQPTPCSEGLPG</sequence>
<dbReference type="RefSeq" id="XP_072855559.1">
    <property type="nucleotide sequence ID" value="XM_072999458.1"/>
</dbReference>
<feature type="compositionally biased region" description="Basic and acidic residues" evidence="3">
    <location>
        <begin position="415"/>
        <end position="427"/>
    </location>
</feature>
<reference evidence="7" key="1">
    <citation type="submission" date="2025-08" db="UniProtKB">
        <authorList>
            <consortium name="RefSeq"/>
        </authorList>
    </citation>
    <scope>IDENTIFICATION</scope>
</reference>
<dbReference type="InterPro" id="IPR011989">
    <property type="entry name" value="ARM-like"/>
</dbReference>
<feature type="region of interest" description="Disordered" evidence="3">
    <location>
        <begin position="414"/>
        <end position="450"/>
    </location>
</feature>
<dbReference type="InterPro" id="IPR007206">
    <property type="entry name" value="Protein_HGH1_C"/>
</dbReference>
<dbReference type="PANTHER" id="PTHR13387:SF9">
    <property type="entry name" value="PROTEIN HGH1 HOMOLOG"/>
    <property type="match status" value="1"/>
</dbReference>
<dbReference type="InterPro" id="IPR039717">
    <property type="entry name" value="Hgh1"/>
</dbReference>
<evidence type="ECO:0000256" key="2">
    <source>
        <dbReference type="ARBA" id="ARBA00014076"/>
    </source>
</evidence>
<dbReference type="SUPFAM" id="SSF48371">
    <property type="entry name" value="ARM repeat"/>
    <property type="match status" value="1"/>
</dbReference>
<evidence type="ECO:0000256" key="1">
    <source>
        <dbReference type="ARBA" id="ARBA00006712"/>
    </source>
</evidence>
<comment type="similarity">
    <text evidence="1">Belongs to the HGH1 family.</text>
</comment>
<organism evidence="6 7">
    <name type="scientific">Pogona vitticeps</name>
    <name type="common">central bearded dragon</name>
    <dbReference type="NCBI Taxonomy" id="103695"/>
    <lineage>
        <taxon>Eukaryota</taxon>
        <taxon>Metazoa</taxon>
        <taxon>Chordata</taxon>
        <taxon>Craniata</taxon>
        <taxon>Vertebrata</taxon>
        <taxon>Euteleostomi</taxon>
        <taxon>Lepidosauria</taxon>
        <taxon>Squamata</taxon>
        <taxon>Bifurcata</taxon>
        <taxon>Unidentata</taxon>
        <taxon>Episquamata</taxon>
        <taxon>Toxicofera</taxon>
        <taxon>Iguania</taxon>
        <taxon>Acrodonta</taxon>
        <taxon>Agamidae</taxon>
        <taxon>Amphibolurinae</taxon>
        <taxon>Pogona</taxon>
    </lineage>
</organism>
<feature type="domain" description="Protein HGH1 C-terminal" evidence="5">
    <location>
        <begin position="348"/>
        <end position="401"/>
    </location>
</feature>
<dbReference type="PANTHER" id="PTHR13387">
    <property type="entry name" value="PROTEIN HGH1 HOMOLOG"/>
    <property type="match status" value="1"/>
</dbReference>
<dbReference type="Pfam" id="PF04063">
    <property type="entry name" value="DUF383"/>
    <property type="match status" value="1"/>
</dbReference>
<evidence type="ECO:0000259" key="4">
    <source>
        <dbReference type="Pfam" id="PF04063"/>
    </source>
</evidence>
<proteinExistence type="inferred from homology"/>
<dbReference type="InterPro" id="IPR007205">
    <property type="entry name" value="Protein_HGH1_N"/>
</dbReference>
<dbReference type="GeneID" id="110084836"/>
<keyword evidence="6" id="KW-1185">Reference proteome</keyword>
<dbReference type="Gene3D" id="1.25.10.10">
    <property type="entry name" value="Leucine-rich Repeat Variant"/>
    <property type="match status" value="1"/>
</dbReference>
<dbReference type="InterPro" id="IPR016024">
    <property type="entry name" value="ARM-type_fold"/>
</dbReference>
<dbReference type="Proteomes" id="UP001652642">
    <property type="component" value="Chromosome 4"/>
</dbReference>
<feature type="domain" description="Protein HGH1 N-terminal" evidence="4">
    <location>
        <begin position="173"/>
        <end position="343"/>
    </location>
</feature>
<evidence type="ECO:0000256" key="3">
    <source>
        <dbReference type="SAM" id="MobiDB-lite"/>
    </source>
</evidence>
<gene>
    <name evidence="7" type="primary">HGH1</name>
</gene>
<name>A0ABM5GD26_9SAUR</name>
<evidence type="ECO:0000259" key="5">
    <source>
        <dbReference type="Pfam" id="PF04064"/>
    </source>
</evidence>
<protein>
    <recommendedName>
        <fullName evidence="2">Protein HGH1 homolog</fullName>
    </recommendedName>
</protein>